<keyword evidence="2" id="KW-0812">Transmembrane</keyword>
<sequence>MSGRRSLVVAKLMALAGFLTLLVCTYWLRSEVLALSHLRFSADEVRAAYDLQQLKDSYADRVNHYQAEVQNYELQLEHYREMLELYRTDYDAYVQRIEDKYVPPSLPRAPNKPTPPEISEQLYEINTNFRIRKNRYFGLTSRLNWVACVAALMLVGGLLWLLMFDMDGQRWHYLAALVISFVFLIGPALHSILSGIIGFLEEPRVY</sequence>
<accession>A0A517Z0C1</accession>
<evidence type="ECO:0000313" key="4">
    <source>
        <dbReference type="Proteomes" id="UP000320496"/>
    </source>
</evidence>
<dbReference type="Proteomes" id="UP000320496">
    <property type="component" value="Chromosome"/>
</dbReference>
<dbReference type="OrthoDB" id="9854226at2"/>
<keyword evidence="2" id="KW-0472">Membrane</keyword>
<feature type="transmembrane region" description="Helical" evidence="2">
    <location>
        <begin position="7"/>
        <end position="28"/>
    </location>
</feature>
<keyword evidence="4" id="KW-1185">Reference proteome</keyword>
<dbReference type="RefSeq" id="WP_145366648.1">
    <property type="nucleotide sequence ID" value="NZ_CP036275.1"/>
</dbReference>
<feature type="transmembrane region" description="Helical" evidence="2">
    <location>
        <begin position="174"/>
        <end position="200"/>
    </location>
</feature>
<keyword evidence="1" id="KW-0175">Coiled coil</keyword>
<dbReference type="KEGG" id="mri:Mal4_02140"/>
<keyword evidence="2" id="KW-1133">Transmembrane helix</keyword>
<proteinExistence type="predicted"/>
<gene>
    <name evidence="3" type="ORF">Mal4_02140</name>
</gene>
<feature type="coiled-coil region" evidence="1">
    <location>
        <begin position="55"/>
        <end position="89"/>
    </location>
</feature>
<organism evidence="3 4">
    <name type="scientific">Maioricimonas rarisocia</name>
    <dbReference type="NCBI Taxonomy" id="2528026"/>
    <lineage>
        <taxon>Bacteria</taxon>
        <taxon>Pseudomonadati</taxon>
        <taxon>Planctomycetota</taxon>
        <taxon>Planctomycetia</taxon>
        <taxon>Planctomycetales</taxon>
        <taxon>Planctomycetaceae</taxon>
        <taxon>Maioricimonas</taxon>
    </lineage>
</organism>
<evidence type="ECO:0000256" key="1">
    <source>
        <dbReference type="SAM" id="Coils"/>
    </source>
</evidence>
<protein>
    <submittedName>
        <fullName evidence="3">Uncharacterized protein</fullName>
    </submittedName>
</protein>
<dbReference type="EMBL" id="CP036275">
    <property type="protein sequence ID" value="QDU35932.1"/>
    <property type="molecule type" value="Genomic_DNA"/>
</dbReference>
<reference evidence="3 4" key="1">
    <citation type="submission" date="2019-02" db="EMBL/GenBank/DDBJ databases">
        <title>Deep-cultivation of Planctomycetes and their phenomic and genomic characterization uncovers novel biology.</title>
        <authorList>
            <person name="Wiegand S."/>
            <person name="Jogler M."/>
            <person name="Boedeker C."/>
            <person name="Pinto D."/>
            <person name="Vollmers J."/>
            <person name="Rivas-Marin E."/>
            <person name="Kohn T."/>
            <person name="Peeters S.H."/>
            <person name="Heuer A."/>
            <person name="Rast P."/>
            <person name="Oberbeckmann S."/>
            <person name="Bunk B."/>
            <person name="Jeske O."/>
            <person name="Meyerdierks A."/>
            <person name="Storesund J.E."/>
            <person name="Kallscheuer N."/>
            <person name="Luecker S."/>
            <person name="Lage O.M."/>
            <person name="Pohl T."/>
            <person name="Merkel B.J."/>
            <person name="Hornburger P."/>
            <person name="Mueller R.-W."/>
            <person name="Bruemmer F."/>
            <person name="Labrenz M."/>
            <person name="Spormann A.M."/>
            <person name="Op den Camp H."/>
            <person name="Overmann J."/>
            <person name="Amann R."/>
            <person name="Jetten M.S.M."/>
            <person name="Mascher T."/>
            <person name="Medema M.H."/>
            <person name="Devos D.P."/>
            <person name="Kaster A.-K."/>
            <person name="Ovreas L."/>
            <person name="Rohde M."/>
            <person name="Galperin M.Y."/>
            <person name="Jogler C."/>
        </authorList>
    </citation>
    <scope>NUCLEOTIDE SEQUENCE [LARGE SCALE GENOMIC DNA]</scope>
    <source>
        <strain evidence="3 4">Mal4</strain>
    </source>
</reference>
<dbReference type="AlphaFoldDB" id="A0A517Z0C1"/>
<feature type="transmembrane region" description="Helical" evidence="2">
    <location>
        <begin position="143"/>
        <end position="162"/>
    </location>
</feature>
<evidence type="ECO:0000256" key="2">
    <source>
        <dbReference type="SAM" id="Phobius"/>
    </source>
</evidence>
<name>A0A517Z0C1_9PLAN</name>
<evidence type="ECO:0000313" key="3">
    <source>
        <dbReference type="EMBL" id="QDU35932.1"/>
    </source>
</evidence>